<organism evidence="2 3">
    <name type="scientific">Ficus carica</name>
    <name type="common">Common fig</name>
    <dbReference type="NCBI Taxonomy" id="3494"/>
    <lineage>
        <taxon>Eukaryota</taxon>
        <taxon>Viridiplantae</taxon>
        <taxon>Streptophyta</taxon>
        <taxon>Embryophyta</taxon>
        <taxon>Tracheophyta</taxon>
        <taxon>Spermatophyta</taxon>
        <taxon>Magnoliopsida</taxon>
        <taxon>eudicotyledons</taxon>
        <taxon>Gunneridae</taxon>
        <taxon>Pentapetalae</taxon>
        <taxon>rosids</taxon>
        <taxon>fabids</taxon>
        <taxon>Rosales</taxon>
        <taxon>Moraceae</taxon>
        <taxon>Ficeae</taxon>
        <taxon>Ficus</taxon>
    </lineage>
</organism>
<keyword evidence="1" id="KW-0812">Transmembrane</keyword>
<sequence>MRGGGRGNGKQFQAVGFGGCRWFGVAVLGGSFVAFSGTSRMRFKWICTETSRSGLREGGEAEGMARVEFAGRLWWRVIPTRCRVLAGMVANSCFGPRQSSSRSSHRIDVDGRLSSFGCSCGSPLFVVVVSVEYGGFPTSS</sequence>
<comment type="caution">
    <text evidence="2">The sequence shown here is derived from an EMBL/GenBank/DDBJ whole genome shotgun (WGS) entry which is preliminary data.</text>
</comment>
<protein>
    <submittedName>
        <fullName evidence="2">Uncharacterized protein</fullName>
    </submittedName>
</protein>
<evidence type="ECO:0000313" key="3">
    <source>
        <dbReference type="Proteomes" id="UP001187192"/>
    </source>
</evidence>
<evidence type="ECO:0000313" key="2">
    <source>
        <dbReference type="EMBL" id="GMN23538.1"/>
    </source>
</evidence>
<name>A0AA87YUQ6_FICCA</name>
<evidence type="ECO:0000256" key="1">
    <source>
        <dbReference type="SAM" id="Phobius"/>
    </source>
</evidence>
<reference evidence="2" key="1">
    <citation type="submission" date="2023-07" db="EMBL/GenBank/DDBJ databases">
        <title>draft genome sequence of fig (Ficus carica).</title>
        <authorList>
            <person name="Takahashi T."/>
            <person name="Nishimura K."/>
        </authorList>
    </citation>
    <scope>NUCLEOTIDE SEQUENCE</scope>
</reference>
<gene>
    <name evidence="2" type="ORF">TIFTF001_000171</name>
</gene>
<dbReference type="AlphaFoldDB" id="A0AA87YUQ6"/>
<dbReference type="EMBL" id="BTGU01000001">
    <property type="protein sequence ID" value="GMN23538.1"/>
    <property type="molecule type" value="Genomic_DNA"/>
</dbReference>
<proteinExistence type="predicted"/>
<dbReference type="Proteomes" id="UP001187192">
    <property type="component" value="Unassembled WGS sequence"/>
</dbReference>
<feature type="transmembrane region" description="Helical" evidence="1">
    <location>
        <begin position="12"/>
        <end position="35"/>
    </location>
</feature>
<keyword evidence="3" id="KW-1185">Reference proteome</keyword>
<accession>A0AA87YUQ6</accession>
<keyword evidence="1" id="KW-1133">Transmembrane helix</keyword>
<keyword evidence="1" id="KW-0472">Membrane</keyword>